<dbReference type="FunCoup" id="A0A165Q9E2">
    <property type="interactions" value="610"/>
</dbReference>
<protein>
    <recommendedName>
        <fullName evidence="6">Poly A polymerase head domain-containing protein</fullName>
    </recommendedName>
</protein>
<dbReference type="Gene3D" id="1.10.3090.10">
    <property type="entry name" value="cca-adding enzyme, domain 2"/>
    <property type="match status" value="1"/>
</dbReference>
<evidence type="ECO:0000313" key="8">
    <source>
        <dbReference type="Proteomes" id="UP000076761"/>
    </source>
</evidence>
<evidence type="ECO:0000256" key="2">
    <source>
        <dbReference type="ARBA" id="ARBA00022679"/>
    </source>
</evidence>
<proteinExistence type="inferred from homology"/>
<dbReference type="PANTHER" id="PTHR13734">
    <property type="entry name" value="TRNA-NUCLEOTIDYLTRANSFERASE"/>
    <property type="match status" value="1"/>
</dbReference>
<dbReference type="InterPro" id="IPR043519">
    <property type="entry name" value="NT_sf"/>
</dbReference>
<dbReference type="Proteomes" id="UP000076761">
    <property type="component" value="Unassembled WGS sequence"/>
</dbReference>
<sequence length="571" mass="63000">MASTSISLKNVQTKRIQVPENMSVTLVDEEDQICTLLDEYTKVMAEKDGVVTSCRVAGGWVRDKLLGAQSNDMDIGLSDMMGYPFALQWVEFLSSQKNIQAGKVTKVESNPDQSKHLETGKTKVFGIELEFVNLRSEEYTGDSRIPTKIRFGTPLEDALRRDLTVNSLFYNVHTRDVEDQTGKGLQDLKDGIVRTPLPPRETFLDDPLRVIRSIRFASRFGYEMVPELQDAARDPGIQSAVVSKISHERVGEEVDKMMKGRNPLHSIQLIDSLSLYNSVFCLPPSITLSFSKPPSCPSTSLAAASILHILLSSPSTSASSPSLPPIHPLFTSFPYDTSTQARLYLASALTPFGGIIYTDAKGKQHPVVEAAIRECLKLGTQNHYLDGIPALFAAAETLRNPVLERFDKPSQRVAIGQALRDKYVHNPNTGSHWITSILFSLVQELVSLWDHATDRLDVEQATQLINIYNTFMAKIDQLGLTSAADMKPILTGRDVVSELGAKPGPWTGQALARVIEWQLDHPQGTKDECAAWLKSEHAEGRIEVSDLRSGDQAAGKRGDDGAEKSAKKAKR</sequence>
<dbReference type="SUPFAM" id="SSF81301">
    <property type="entry name" value="Nucleotidyltransferase"/>
    <property type="match status" value="1"/>
</dbReference>
<dbReference type="FunFam" id="3.30.460.10:FF:000019">
    <property type="entry name" value="tRNA nucleotidyltransferase cca2"/>
    <property type="match status" value="1"/>
</dbReference>
<evidence type="ECO:0000313" key="7">
    <source>
        <dbReference type="EMBL" id="KZT22100.1"/>
    </source>
</evidence>
<dbReference type="Gene3D" id="3.30.460.10">
    <property type="entry name" value="Beta Polymerase, domain 2"/>
    <property type="match status" value="1"/>
</dbReference>
<dbReference type="Pfam" id="PF01743">
    <property type="entry name" value="PolyA_pol"/>
    <property type="match status" value="1"/>
</dbReference>
<keyword evidence="2 4" id="KW-0808">Transferase</keyword>
<evidence type="ECO:0000259" key="6">
    <source>
        <dbReference type="Pfam" id="PF01743"/>
    </source>
</evidence>
<dbReference type="GO" id="GO:0003723">
    <property type="term" value="F:RNA binding"/>
    <property type="evidence" value="ECO:0007669"/>
    <property type="project" value="UniProtKB-KW"/>
</dbReference>
<organism evidence="7 8">
    <name type="scientific">Neolentinus lepideus HHB14362 ss-1</name>
    <dbReference type="NCBI Taxonomy" id="1314782"/>
    <lineage>
        <taxon>Eukaryota</taxon>
        <taxon>Fungi</taxon>
        <taxon>Dikarya</taxon>
        <taxon>Basidiomycota</taxon>
        <taxon>Agaricomycotina</taxon>
        <taxon>Agaricomycetes</taxon>
        <taxon>Gloeophyllales</taxon>
        <taxon>Gloeophyllaceae</taxon>
        <taxon>Neolentinus</taxon>
    </lineage>
</organism>
<feature type="region of interest" description="Disordered" evidence="5">
    <location>
        <begin position="543"/>
        <end position="571"/>
    </location>
</feature>
<dbReference type="EMBL" id="KV425599">
    <property type="protein sequence ID" value="KZT22100.1"/>
    <property type="molecule type" value="Genomic_DNA"/>
</dbReference>
<accession>A0A165Q9E2</accession>
<keyword evidence="8" id="KW-1185">Reference proteome</keyword>
<evidence type="ECO:0000256" key="4">
    <source>
        <dbReference type="RuleBase" id="RU003953"/>
    </source>
</evidence>
<gene>
    <name evidence="7" type="ORF">NEOLEDRAFT_1157898</name>
</gene>
<dbReference type="PANTHER" id="PTHR13734:SF5">
    <property type="entry name" value="CCA TRNA NUCLEOTIDYLTRANSFERASE, MITOCHONDRIAL"/>
    <property type="match status" value="1"/>
</dbReference>
<dbReference type="AlphaFoldDB" id="A0A165Q9E2"/>
<comment type="similarity">
    <text evidence="1 4">Belongs to the tRNA nucleotidyltransferase/poly(A) polymerase family.</text>
</comment>
<feature type="domain" description="Poly A polymerase head" evidence="6">
    <location>
        <begin position="54"/>
        <end position="194"/>
    </location>
</feature>
<evidence type="ECO:0000256" key="1">
    <source>
        <dbReference type="ARBA" id="ARBA00007265"/>
    </source>
</evidence>
<dbReference type="GO" id="GO:0005739">
    <property type="term" value="C:mitochondrion"/>
    <property type="evidence" value="ECO:0007669"/>
    <property type="project" value="UniProtKB-ARBA"/>
</dbReference>
<evidence type="ECO:0000256" key="3">
    <source>
        <dbReference type="ARBA" id="ARBA00022884"/>
    </source>
</evidence>
<reference evidence="7 8" key="1">
    <citation type="journal article" date="2016" name="Mol. Biol. Evol.">
        <title>Comparative Genomics of Early-Diverging Mushroom-Forming Fungi Provides Insights into the Origins of Lignocellulose Decay Capabilities.</title>
        <authorList>
            <person name="Nagy L.G."/>
            <person name="Riley R."/>
            <person name="Tritt A."/>
            <person name="Adam C."/>
            <person name="Daum C."/>
            <person name="Floudas D."/>
            <person name="Sun H."/>
            <person name="Yadav J.S."/>
            <person name="Pangilinan J."/>
            <person name="Larsson K.H."/>
            <person name="Matsuura K."/>
            <person name="Barry K."/>
            <person name="Labutti K."/>
            <person name="Kuo R."/>
            <person name="Ohm R.A."/>
            <person name="Bhattacharya S.S."/>
            <person name="Shirouzu T."/>
            <person name="Yoshinaga Y."/>
            <person name="Martin F.M."/>
            <person name="Grigoriev I.V."/>
            <person name="Hibbett D.S."/>
        </authorList>
    </citation>
    <scope>NUCLEOTIDE SEQUENCE [LARGE SCALE GENOMIC DNA]</scope>
    <source>
        <strain evidence="7 8">HHB14362 ss-1</strain>
    </source>
</reference>
<name>A0A165Q9E2_9AGAM</name>
<dbReference type="OrthoDB" id="445712at2759"/>
<dbReference type="SUPFAM" id="SSF81891">
    <property type="entry name" value="Poly A polymerase C-terminal region-like"/>
    <property type="match status" value="1"/>
</dbReference>
<dbReference type="GO" id="GO:0001680">
    <property type="term" value="P:tRNA 3'-terminal CCA addition"/>
    <property type="evidence" value="ECO:0007669"/>
    <property type="project" value="UniProtKB-ARBA"/>
</dbReference>
<dbReference type="STRING" id="1314782.A0A165Q9E2"/>
<dbReference type="InParanoid" id="A0A165Q9E2"/>
<dbReference type="InterPro" id="IPR002646">
    <property type="entry name" value="PolA_pol_head_dom"/>
</dbReference>
<dbReference type="CDD" id="cd05398">
    <property type="entry name" value="NT_ClassII-CCAase"/>
    <property type="match status" value="1"/>
</dbReference>
<keyword evidence="3 4" id="KW-0694">RNA-binding</keyword>
<dbReference type="GO" id="GO:0052929">
    <property type="term" value="F:ATP:3'-cytidine-cytidine-tRNA adenylyltransferase activity"/>
    <property type="evidence" value="ECO:0007669"/>
    <property type="project" value="TreeGrafter"/>
</dbReference>
<dbReference type="GO" id="GO:0052927">
    <property type="term" value="F:CC tRNA cytidylyltransferase activity"/>
    <property type="evidence" value="ECO:0007669"/>
    <property type="project" value="TreeGrafter"/>
</dbReference>
<evidence type="ECO:0000256" key="5">
    <source>
        <dbReference type="SAM" id="MobiDB-lite"/>
    </source>
</evidence>